<dbReference type="InterPro" id="IPR035445">
    <property type="entry name" value="GYF-like_dom_sf"/>
</dbReference>
<feature type="compositionally biased region" description="Polar residues" evidence="1">
    <location>
        <begin position="567"/>
        <end position="582"/>
    </location>
</feature>
<feature type="region of interest" description="Disordered" evidence="1">
    <location>
        <begin position="1"/>
        <end position="84"/>
    </location>
</feature>
<dbReference type="OrthoDB" id="6415790at2759"/>
<evidence type="ECO:0000259" key="2">
    <source>
        <dbReference type="PROSITE" id="PS50829"/>
    </source>
</evidence>
<gene>
    <name evidence="3" type="ORF">HYPSUDRAFT_37185</name>
</gene>
<dbReference type="SMART" id="SM00444">
    <property type="entry name" value="GYF"/>
    <property type="match status" value="1"/>
</dbReference>
<name>A0A0D2MPA5_HYPSF</name>
<dbReference type="Pfam" id="PF02213">
    <property type="entry name" value="GYF"/>
    <property type="match status" value="1"/>
</dbReference>
<dbReference type="STRING" id="945553.A0A0D2MPA5"/>
<feature type="region of interest" description="Disordered" evidence="1">
    <location>
        <begin position="114"/>
        <end position="148"/>
    </location>
</feature>
<evidence type="ECO:0000256" key="1">
    <source>
        <dbReference type="SAM" id="MobiDB-lite"/>
    </source>
</evidence>
<feature type="compositionally biased region" description="Low complexity" evidence="1">
    <location>
        <begin position="587"/>
        <end position="604"/>
    </location>
</feature>
<proteinExistence type="predicted"/>
<dbReference type="EMBL" id="KN817530">
    <property type="protein sequence ID" value="KJA25738.1"/>
    <property type="molecule type" value="Genomic_DNA"/>
</dbReference>
<feature type="compositionally biased region" description="Polar residues" evidence="1">
    <location>
        <begin position="439"/>
        <end position="483"/>
    </location>
</feature>
<feature type="region of interest" description="Disordered" evidence="1">
    <location>
        <begin position="334"/>
        <end position="421"/>
    </location>
</feature>
<organism evidence="3 4">
    <name type="scientific">Hypholoma sublateritium (strain FD-334 SS-4)</name>
    <dbReference type="NCBI Taxonomy" id="945553"/>
    <lineage>
        <taxon>Eukaryota</taxon>
        <taxon>Fungi</taxon>
        <taxon>Dikarya</taxon>
        <taxon>Basidiomycota</taxon>
        <taxon>Agaricomycotina</taxon>
        <taxon>Agaricomycetes</taxon>
        <taxon>Agaricomycetidae</taxon>
        <taxon>Agaricales</taxon>
        <taxon>Agaricineae</taxon>
        <taxon>Strophariaceae</taxon>
        <taxon>Hypholoma</taxon>
    </lineage>
</organism>
<feature type="domain" description="GYF" evidence="2">
    <location>
        <begin position="1018"/>
        <end position="1074"/>
    </location>
</feature>
<keyword evidence="4" id="KW-1185">Reference proteome</keyword>
<feature type="region of interest" description="Disordered" evidence="1">
    <location>
        <begin position="712"/>
        <end position="740"/>
    </location>
</feature>
<dbReference type="SUPFAM" id="SSF55277">
    <property type="entry name" value="GYF domain"/>
    <property type="match status" value="1"/>
</dbReference>
<feature type="region of interest" description="Disordered" evidence="1">
    <location>
        <begin position="435"/>
        <end position="499"/>
    </location>
</feature>
<dbReference type="Gene3D" id="3.30.1490.40">
    <property type="match status" value="1"/>
</dbReference>
<dbReference type="Proteomes" id="UP000054270">
    <property type="component" value="Unassembled WGS sequence"/>
</dbReference>
<protein>
    <recommendedName>
        <fullName evidence="2">GYF domain-containing protein</fullName>
    </recommendedName>
</protein>
<sequence length="1325" mass="143365">MDAPNPVSDVASVHSMPAVHITEPSSPVGEPRSPIGNEISSLSIRPPPPPSPTPSRSNTMQEESSNAQQRRVRHRSAIEPRSSNRLSGFFTNLIHRREPLASSQEPISEDAAQAEPLRTNSDAASRASSPVPPRPITPPPPSLPAPTLKELGLSLSAMTTELQPSHFSAPPFSGAFLAPHYLLLCHAQGLDVLPLISPPASQPYPLVRRVNFKSVVVMEQRGVLVAIAGRRDGVRVYALEEVKKAIEWRIEVETKRERERTRKENVKKPTFRTFDLLDSRDSAEKMRKASLSTPPPGDTDRTRSSVLRKSSMNALPLPDSPPPVPLIPRSAISHIPKKRVKTPTMQLPVNPPGPSGHPPPYADPPENSVARLQRRPSFVSLRSRRGSVSNVLSAAPGHRASDTSRPEGDDSKADWAESSDEEAIDVVAASGSHLDERTSATLSPNLSVTSPQLPTIVQASVPRTNTSTSLPRRNRPSNLDLTLTRSTSIPPPEPSPAPTLITLRQSLTQPPTTGDDVAHPNAPFFEVDDDDDDVDGHISLAQALLESRLPDLPPAGTTRPQEPILITPSNSLTSNGPSTSVITDEPASIGRSSSSTSGAASTGTIRRRRRWSIMISSPSEIEQGLPESQPSTAPATSLTNRFTRSHSFRSIASQATTLRSATNPVTPGRSEITLTSGTARASVPDLMPSTTPTSSRSLRFLPRIISNALHRRKSSDRLPSSHPSLVDVSEGNRWAPGLQQTPPPKLEYVKLPGTKGAILIKAVETAKKSFLAILCGDSGEKVELFAGTYRTALGLSRTFILPDSPRSLELQLQGDDLVEVFLVFAQNVFGLEPATVRVREVRIGRAERRAARRRARENRPGGGEQSNTEADQLDEDTNVNVNIGVSVAPTTGGEEGAPRSSSPTLVASEHPSAAAERVPTPEPTNATTTNTHAEDLLLLATAQMGPYTTFQQLNFAPHFPLAAIADEYIIPPTYPAFLKYKEVHEHDPIGGSQPSTDAALAQTQFSPPGLPVPTPTAPPRWYYRDPKNVVHGPWKSSLMQSWYKDGLLPPDLPIRREEDTEYTLLKDLRLQSVDPTQPFRVVAALAAESEFESTTSSSVPSEPPLMSPISLLEQPKHFGPPALFFSSRGGHSTSIVDVRGRSVLKNKFLWSNEDAESGQAAPTGGRLGDIKRLEAFDVKKGAVLVAMRQGGLEVVDLGDALLKPADASRTMLPHYNPPASNVNRRAPFVWKIGTPLIATSEQSGDSDVKGIGSLGLSMSSGKKISLVSAKHLTNRGDSFSPDFEVDPHDEVLYLGRKENEVYFCERNSVSFRILRLSPTTHDNIA</sequence>
<feature type="compositionally biased region" description="Basic and acidic residues" evidence="1">
    <location>
        <begin position="275"/>
        <end position="287"/>
    </location>
</feature>
<accession>A0A0D2MPA5</accession>
<evidence type="ECO:0000313" key="4">
    <source>
        <dbReference type="Proteomes" id="UP000054270"/>
    </source>
</evidence>
<dbReference type="InterPro" id="IPR003169">
    <property type="entry name" value="GYF"/>
</dbReference>
<feature type="region of interest" description="Disordered" evidence="1">
    <location>
        <begin position="847"/>
        <end position="930"/>
    </location>
</feature>
<feature type="region of interest" description="Disordered" evidence="1">
    <location>
        <begin position="657"/>
        <end position="695"/>
    </location>
</feature>
<reference evidence="4" key="1">
    <citation type="submission" date="2014-04" db="EMBL/GenBank/DDBJ databases">
        <title>Evolutionary Origins and Diversification of the Mycorrhizal Mutualists.</title>
        <authorList>
            <consortium name="DOE Joint Genome Institute"/>
            <consortium name="Mycorrhizal Genomics Consortium"/>
            <person name="Kohler A."/>
            <person name="Kuo A."/>
            <person name="Nagy L.G."/>
            <person name="Floudas D."/>
            <person name="Copeland A."/>
            <person name="Barry K.W."/>
            <person name="Cichocki N."/>
            <person name="Veneault-Fourrey C."/>
            <person name="LaButti K."/>
            <person name="Lindquist E.A."/>
            <person name="Lipzen A."/>
            <person name="Lundell T."/>
            <person name="Morin E."/>
            <person name="Murat C."/>
            <person name="Riley R."/>
            <person name="Ohm R."/>
            <person name="Sun H."/>
            <person name="Tunlid A."/>
            <person name="Henrissat B."/>
            <person name="Grigoriev I.V."/>
            <person name="Hibbett D.S."/>
            <person name="Martin F."/>
        </authorList>
    </citation>
    <scope>NUCLEOTIDE SEQUENCE [LARGE SCALE GENOMIC DNA]</scope>
    <source>
        <strain evidence="4">FD-334 SS-4</strain>
    </source>
</reference>
<feature type="compositionally biased region" description="Polar residues" evidence="1">
    <location>
        <begin position="614"/>
        <end position="642"/>
    </location>
</feature>
<feature type="region of interest" description="Disordered" evidence="1">
    <location>
        <begin position="550"/>
        <end position="642"/>
    </location>
</feature>
<dbReference type="OMA" id="WFYRDPK"/>
<evidence type="ECO:0000313" key="3">
    <source>
        <dbReference type="EMBL" id="KJA25738.1"/>
    </source>
</evidence>
<feature type="compositionally biased region" description="Basic and acidic residues" evidence="1">
    <location>
        <begin position="399"/>
        <end position="415"/>
    </location>
</feature>
<feature type="compositionally biased region" description="Pro residues" evidence="1">
    <location>
        <begin position="349"/>
        <end position="363"/>
    </location>
</feature>
<feature type="compositionally biased region" description="Polar residues" evidence="1">
    <location>
        <begin position="58"/>
        <end position="69"/>
    </location>
</feature>
<feature type="compositionally biased region" description="Pro residues" evidence="1">
    <location>
        <begin position="130"/>
        <end position="144"/>
    </location>
</feature>
<feature type="region of interest" description="Disordered" evidence="1">
    <location>
        <begin position="273"/>
        <end position="306"/>
    </location>
</feature>
<dbReference type="PROSITE" id="PS50829">
    <property type="entry name" value="GYF"/>
    <property type="match status" value="1"/>
</dbReference>